<evidence type="ECO:0000256" key="6">
    <source>
        <dbReference type="ARBA" id="ARBA00023014"/>
    </source>
</evidence>
<evidence type="ECO:0000256" key="2">
    <source>
        <dbReference type="ARBA" id="ARBA00022723"/>
    </source>
</evidence>
<dbReference type="Gene3D" id="3.40.470.10">
    <property type="entry name" value="Uracil-DNA glycosylase-like domain"/>
    <property type="match status" value="1"/>
</dbReference>
<keyword evidence="2" id="KW-0479">Metal-binding</keyword>
<name>A0A2S0UIJ3_9RHOB</name>
<keyword evidence="6" id="KW-0411">Iron-sulfur</keyword>
<dbReference type="InterPro" id="IPR051536">
    <property type="entry name" value="UDG_Type-4/5"/>
</dbReference>
<dbReference type="GO" id="GO:0006281">
    <property type="term" value="P:DNA repair"/>
    <property type="evidence" value="ECO:0007669"/>
    <property type="project" value="UniProtKB-KW"/>
</dbReference>
<dbReference type="PANTHER" id="PTHR33693">
    <property type="entry name" value="TYPE-5 URACIL-DNA GLYCOSYLASE"/>
    <property type="match status" value="1"/>
</dbReference>
<evidence type="ECO:0000259" key="8">
    <source>
        <dbReference type="SMART" id="SM00986"/>
    </source>
</evidence>
<protein>
    <submittedName>
        <fullName evidence="9">Uracil-DNA glycosylase</fullName>
    </submittedName>
</protein>
<gene>
    <name evidence="9" type="ORF">HYN69_02630</name>
</gene>
<dbReference type="OrthoDB" id="5290748at2"/>
<evidence type="ECO:0000313" key="10">
    <source>
        <dbReference type="Proteomes" id="UP000244496"/>
    </source>
</evidence>
<keyword evidence="5" id="KW-0408">Iron</keyword>
<keyword evidence="4" id="KW-0378">Hydrolase</keyword>
<proteinExistence type="predicted"/>
<dbReference type="KEGG" id="geh:HYN69_02630"/>
<organism evidence="9 10">
    <name type="scientific">Paragemmobacter aquarius</name>
    <dbReference type="NCBI Taxonomy" id="2169400"/>
    <lineage>
        <taxon>Bacteria</taxon>
        <taxon>Pseudomonadati</taxon>
        <taxon>Pseudomonadota</taxon>
        <taxon>Alphaproteobacteria</taxon>
        <taxon>Rhodobacterales</taxon>
        <taxon>Paracoccaceae</taxon>
        <taxon>Paragemmobacter</taxon>
    </lineage>
</organism>
<dbReference type="RefSeq" id="WP_108434377.1">
    <property type="nucleotide sequence ID" value="NZ_CP028918.1"/>
</dbReference>
<dbReference type="InterPro" id="IPR005122">
    <property type="entry name" value="Uracil-DNA_glycosylase-like"/>
</dbReference>
<dbReference type="Pfam" id="PF03167">
    <property type="entry name" value="UDG"/>
    <property type="match status" value="1"/>
</dbReference>
<dbReference type="GO" id="GO:0097506">
    <property type="term" value="F:deaminated base DNA N-glycosylase activity"/>
    <property type="evidence" value="ECO:0007669"/>
    <property type="project" value="UniProtKB-ARBA"/>
</dbReference>
<dbReference type="AlphaFoldDB" id="A0A2S0UIJ3"/>
<dbReference type="SUPFAM" id="SSF52141">
    <property type="entry name" value="Uracil-DNA glycosylase-like"/>
    <property type="match status" value="1"/>
</dbReference>
<keyword evidence="1" id="KW-0004">4Fe-4S</keyword>
<reference evidence="9 10" key="1">
    <citation type="submission" date="2018-04" db="EMBL/GenBank/DDBJ databases">
        <title>Genome sequencing of Gemmobacter.</title>
        <authorList>
            <person name="Yi H."/>
            <person name="Baek M.-G."/>
        </authorList>
    </citation>
    <scope>NUCLEOTIDE SEQUENCE [LARGE SCALE GENOMIC DNA]</scope>
    <source>
        <strain evidence="9 10">HYN0069</strain>
    </source>
</reference>
<dbReference type="EMBL" id="CP028918">
    <property type="protein sequence ID" value="AWB47550.1"/>
    <property type="molecule type" value="Genomic_DNA"/>
</dbReference>
<keyword evidence="3" id="KW-0227">DNA damage</keyword>
<dbReference type="SMART" id="SM00986">
    <property type="entry name" value="UDG"/>
    <property type="match status" value="1"/>
</dbReference>
<evidence type="ECO:0000256" key="4">
    <source>
        <dbReference type="ARBA" id="ARBA00022801"/>
    </source>
</evidence>
<feature type="domain" description="Uracil-DNA glycosylase-like" evidence="8">
    <location>
        <begin position="110"/>
        <end position="261"/>
    </location>
</feature>
<dbReference type="CDD" id="cd10030">
    <property type="entry name" value="UDG-F4_TTUDGA_SPO1dp_like"/>
    <property type="match status" value="1"/>
</dbReference>
<dbReference type="SMART" id="SM00987">
    <property type="entry name" value="UreE_C"/>
    <property type="match status" value="1"/>
</dbReference>
<evidence type="ECO:0000256" key="1">
    <source>
        <dbReference type="ARBA" id="ARBA00022485"/>
    </source>
</evidence>
<dbReference type="PANTHER" id="PTHR33693:SF1">
    <property type="entry name" value="TYPE-4 URACIL-DNA GLYCOSYLASE"/>
    <property type="match status" value="1"/>
</dbReference>
<dbReference type="Proteomes" id="UP000244496">
    <property type="component" value="Chromosome"/>
</dbReference>
<evidence type="ECO:0000256" key="5">
    <source>
        <dbReference type="ARBA" id="ARBA00023004"/>
    </source>
</evidence>
<keyword evidence="7" id="KW-0234">DNA repair</keyword>
<dbReference type="GO" id="GO:0051539">
    <property type="term" value="F:4 iron, 4 sulfur cluster binding"/>
    <property type="evidence" value="ECO:0007669"/>
    <property type="project" value="UniProtKB-KW"/>
</dbReference>
<sequence length="269" mass="28369">MGIDMDMSTPEGWHAALAALAWQVDLGVTEVIGDAPVNAYVLPDKTKSAAPAAAVMPVLTPAARAEAEAGQSVAAAKIAAAAAGSVEALREALAAYDYCEVKRGARNLVFAGGRIGARVLVLGEAPGREEDLEGRPFAGQAGQLFDAMFAAIGLSRESPDTATGLYALCVMPWRPPGEREPTAEELAMMRPFVERHIELAAPDLIVAMGNAPCAMLLGAKAVLRLRGNWGEALGKPVMPMVTPRHLLRNTAQKREAWADLLAIKARLAR</sequence>
<dbReference type="GO" id="GO:0046872">
    <property type="term" value="F:metal ion binding"/>
    <property type="evidence" value="ECO:0007669"/>
    <property type="project" value="UniProtKB-KW"/>
</dbReference>
<evidence type="ECO:0000256" key="3">
    <source>
        <dbReference type="ARBA" id="ARBA00022763"/>
    </source>
</evidence>
<evidence type="ECO:0000256" key="7">
    <source>
        <dbReference type="ARBA" id="ARBA00023204"/>
    </source>
</evidence>
<accession>A0A2S0UIJ3</accession>
<keyword evidence="10" id="KW-1185">Reference proteome</keyword>
<dbReference type="InterPro" id="IPR036895">
    <property type="entry name" value="Uracil-DNA_glycosylase-like_sf"/>
</dbReference>
<evidence type="ECO:0000313" key="9">
    <source>
        <dbReference type="EMBL" id="AWB47550.1"/>
    </source>
</evidence>